<dbReference type="VEuPathDB" id="MicrosporidiaDB:CWI38_0989p0010"/>
<dbReference type="InterPro" id="IPR036786">
    <property type="entry name" value="Ribosome_mat_SBDS_N_sf"/>
</dbReference>
<evidence type="ECO:0000256" key="1">
    <source>
        <dbReference type="ARBA" id="ARBA00004496"/>
    </source>
</evidence>
<dbReference type="Pfam" id="PF01172">
    <property type="entry name" value="SBDS_N"/>
    <property type="match status" value="1"/>
</dbReference>
<evidence type="ECO:0000256" key="5">
    <source>
        <dbReference type="ARBA" id="ARBA00049708"/>
    </source>
</evidence>
<evidence type="ECO:0000313" key="7">
    <source>
        <dbReference type="EMBL" id="TBU00181.1"/>
    </source>
</evidence>
<evidence type="ECO:0000259" key="6">
    <source>
        <dbReference type="Pfam" id="PF01172"/>
    </source>
</evidence>
<dbReference type="OrthoDB" id="10253092at2759"/>
<dbReference type="STRING" id="1176355.A0A4Q9L0B6"/>
<comment type="caution">
    <text evidence="7">The sequence shown here is derived from an EMBL/GenBank/DDBJ whole genome shotgun (WGS) entry which is preliminary data.</text>
</comment>
<dbReference type="GO" id="GO:0042254">
    <property type="term" value="P:ribosome biogenesis"/>
    <property type="evidence" value="ECO:0007669"/>
    <property type="project" value="UniProtKB-KW"/>
</dbReference>
<reference evidence="9 10" key="1">
    <citation type="submission" date="2017-12" db="EMBL/GenBank/DDBJ databases">
        <authorList>
            <person name="Pombert J.-F."/>
            <person name="Haag K.L."/>
            <person name="Ebert D."/>
        </authorList>
    </citation>
    <scope>NUCLEOTIDE SEQUENCE [LARGE SCALE GENOMIC DNA]</scope>
    <source>
        <strain evidence="7">FI-OER-3-3</strain>
        <strain evidence="8">IL-G-3</strain>
    </source>
</reference>
<evidence type="ECO:0000313" key="8">
    <source>
        <dbReference type="EMBL" id="TBU11901.1"/>
    </source>
</evidence>
<keyword evidence="4" id="KW-0690">Ribosome biogenesis</keyword>
<evidence type="ECO:0000256" key="3">
    <source>
        <dbReference type="ARBA" id="ARBA00022490"/>
    </source>
</evidence>
<evidence type="ECO:0000313" key="9">
    <source>
        <dbReference type="Proteomes" id="UP000292282"/>
    </source>
</evidence>
<accession>A0A4Q9L0B6</accession>
<dbReference type="InterPro" id="IPR037188">
    <property type="entry name" value="Sdo1/SBDS_central_sf"/>
</dbReference>
<dbReference type="AlphaFoldDB" id="A0A4Q9L0B6"/>
<dbReference type="VEuPathDB" id="MicrosporidiaDB:CWI37_1087p0010"/>
<organism evidence="7 10">
    <name type="scientific">Hamiltosporidium tvaerminnensis</name>
    <dbReference type="NCBI Taxonomy" id="1176355"/>
    <lineage>
        <taxon>Eukaryota</taxon>
        <taxon>Fungi</taxon>
        <taxon>Fungi incertae sedis</taxon>
        <taxon>Microsporidia</taxon>
        <taxon>Dubosqiidae</taxon>
        <taxon>Hamiltosporidium</taxon>
    </lineage>
</organism>
<comment type="subcellular location">
    <subcellularLocation>
        <location evidence="1">Cytoplasm</location>
    </subcellularLocation>
</comment>
<dbReference type="EMBL" id="PITK01000989">
    <property type="protein sequence ID" value="TBU11901.1"/>
    <property type="molecule type" value="Genomic_DNA"/>
</dbReference>
<dbReference type="PANTHER" id="PTHR10927:SF1">
    <property type="entry name" value="RIBOSOME MATURATION PROTEIN SBDS"/>
    <property type="match status" value="1"/>
</dbReference>
<dbReference type="EMBL" id="PITJ01001087">
    <property type="protein sequence ID" value="TBU00181.1"/>
    <property type="molecule type" value="Genomic_DNA"/>
</dbReference>
<proteinExistence type="inferred from homology"/>
<name>A0A4Q9L0B6_9MICR</name>
<feature type="domain" description="Ribosome maturation protein SDO1/SBDS N-terminal" evidence="6">
    <location>
        <begin position="12"/>
        <end position="93"/>
    </location>
</feature>
<keyword evidence="3" id="KW-0963">Cytoplasm</keyword>
<gene>
    <name evidence="7" type="ORF">CWI37_1087p0010</name>
    <name evidence="8" type="ORF">CWI38_0989p0010</name>
</gene>
<dbReference type="GO" id="GO:0005737">
    <property type="term" value="C:cytoplasm"/>
    <property type="evidence" value="ECO:0007669"/>
    <property type="project" value="UniProtKB-SubCell"/>
</dbReference>
<dbReference type="SUPFAM" id="SSF89895">
    <property type="entry name" value="FYSH domain"/>
    <property type="match status" value="1"/>
</dbReference>
<comment type="subunit">
    <text evidence="5">Associates with the 60S ribosomal subunit.</text>
</comment>
<dbReference type="Gene3D" id="3.30.1250.10">
    <property type="entry name" value="Ribosome maturation protein SBDS, N-terminal domain"/>
    <property type="match status" value="1"/>
</dbReference>
<dbReference type="InterPro" id="IPR019783">
    <property type="entry name" value="SDO1/SBDS_N"/>
</dbReference>
<dbReference type="Proteomes" id="UP000292362">
    <property type="component" value="Unassembled WGS sequence"/>
</dbReference>
<evidence type="ECO:0000256" key="4">
    <source>
        <dbReference type="ARBA" id="ARBA00022517"/>
    </source>
</evidence>
<evidence type="ECO:0000313" key="10">
    <source>
        <dbReference type="Proteomes" id="UP000292362"/>
    </source>
</evidence>
<dbReference type="PANTHER" id="PTHR10927">
    <property type="entry name" value="RIBOSOME MATURATION PROTEIN SBDS"/>
    <property type="match status" value="1"/>
</dbReference>
<dbReference type="Proteomes" id="UP000292282">
    <property type="component" value="Unassembled WGS sequence"/>
</dbReference>
<dbReference type="Gene3D" id="1.10.10.900">
    <property type="entry name" value="SBDS protein C-terminal domain, subdomain 1"/>
    <property type="match status" value="1"/>
</dbReference>
<comment type="similarity">
    <text evidence="2">Belongs to the SDO1/SBDS family.</text>
</comment>
<protein>
    <submittedName>
        <fullName evidence="7">SBDS domain-containing protein</fullName>
    </submittedName>
</protein>
<dbReference type="InterPro" id="IPR039100">
    <property type="entry name" value="Sdo1/SBDS-like"/>
</dbReference>
<sequence length="230" mass="27053">MFTPENLKKLTNVSVVSLKKYGKRYELALYPNKLYEFRKDESLCLDKILHTDKIYRNVSKGNKADLELFNLSNIEIIKEILKYGIEQKDEKTRNYEINKKETEIVSIIQKKVLDLNGKYLSFGKIKDLMRKSQFIIDLDKESKMQANDIIKRLGDSVKKVRMEVELFCEESDLSKILHKNMDYEIIKINMNSIFILVYTDDYKILKDIADNQNIGHVLHNSAEVEEEEIC</sequence>
<keyword evidence="9" id="KW-1185">Reference proteome</keyword>
<evidence type="ECO:0000256" key="2">
    <source>
        <dbReference type="ARBA" id="ARBA00007433"/>
    </source>
</evidence>
<dbReference type="SUPFAM" id="SSF109728">
    <property type="entry name" value="Hypothetical protein AF0491, middle domain"/>
    <property type="match status" value="1"/>
</dbReference>